<evidence type="ECO:0000313" key="3">
    <source>
        <dbReference type="EMBL" id="HEA17720.1"/>
    </source>
</evidence>
<gene>
    <name evidence="3" type="ORF">ENH88_15020</name>
</gene>
<dbReference type="GO" id="GO:0016874">
    <property type="term" value="F:ligase activity"/>
    <property type="evidence" value="ECO:0007669"/>
    <property type="project" value="UniProtKB-KW"/>
</dbReference>
<dbReference type="EMBL" id="DRGM01000156">
    <property type="protein sequence ID" value="HEA17720.1"/>
    <property type="molecule type" value="Genomic_DNA"/>
</dbReference>
<dbReference type="InterPro" id="IPR020845">
    <property type="entry name" value="AMP-binding_CS"/>
</dbReference>
<dbReference type="AlphaFoldDB" id="A0A7V1GFB3"/>
<dbReference type="InterPro" id="IPR050237">
    <property type="entry name" value="ATP-dep_AMP-bd_enzyme"/>
</dbReference>
<dbReference type="PANTHER" id="PTHR43767">
    <property type="entry name" value="LONG-CHAIN-FATTY-ACID--COA LIGASE"/>
    <property type="match status" value="1"/>
</dbReference>
<name>A0A7V1GFB3_9GAMM</name>
<dbReference type="SUPFAM" id="SSF56801">
    <property type="entry name" value="Acetyl-CoA synthetase-like"/>
    <property type="match status" value="1"/>
</dbReference>
<dbReference type="InterPro" id="IPR000873">
    <property type="entry name" value="AMP-dep_synth/lig_dom"/>
</dbReference>
<dbReference type="Gene3D" id="3.40.50.12780">
    <property type="entry name" value="N-terminal domain of ligase-like"/>
    <property type="match status" value="1"/>
</dbReference>
<reference evidence="3" key="1">
    <citation type="journal article" date="2020" name="mSystems">
        <title>Genome- and Community-Level Interaction Insights into Carbon Utilization and Element Cycling Functions of Hydrothermarchaeota in Hydrothermal Sediment.</title>
        <authorList>
            <person name="Zhou Z."/>
            <person name="Liu Y."/>
            <person name="Xu W."/>
            <person name="Pan J."/>
            <person name="Luo Z.H."/>
            <person name="Li M."/>
        </authorList>
    </citation>
    <scope>NUCLEOTIDE SEQUENCE [LARGE SCALE GENOMIC DNA]</scope>
    <source>
        <strain evidence="3">HyVt-346</strain>
    </source>
</reference>
<dbReference type="Pfam" id="PF00501">
    <property type="entry name" value="AMP-binding"/>
    <property type="match status" value="1"/>
</dbReference>
<dbReference type="InterPro" id="IPR042099">
    <property type="entry name" value="ANL_N_sf"/>
</dbReference>
<organism evidence="3">
    <name type="scientific">Pseudoalteromonas prydzensis</name>
    <dbReference type="NCBI Taxonomy" id="182141"/>
    <lineage>
        <taxon>Bacteria</taxon>
        <taxon>Pseudomonadati</taxon>
        <taxon>Pseudomonadota</taxon>
        <taxon>Gammaproteobacteria</taxon>
        <taxon>Alteromonadales</taxon>
        <taxon>Pseudoalteromonadaceae</taxon>
        <taxon>Pseudoalteromonas</taxon>
    </lineage>
</organism>
<dbReference type="PROSITE" id="PS00455">
    <property type="entry name" value="AMP_BINDING"/>
    <property type="match status" value="1"/>
</dbReference>
<feature type="domain" description="AMP-dependent synthetase/ligase" evidence="2">
    <location>
        <begin position="46"/>
        <end position="332"/>
    </location>
</feature>
<protein>
    <submittedName>
        <fullName evidence="3">Long-chain fatty acid--CoA ligase</fullName>
    </submittedName>
</protein>
<sequence>MGFLSQLPHAALDTVIVDHHDQQMQPISKQTLMQAVAELIIDFKALDMSAVAFVMDNTPAWLIVDFALIELQQVSIPLPTFFSPQQLTNSVNKSSVSHFISDTPCELDGLECIATLSVLTRYPLYIYKVSASSPTPFFTDTQKVTFTSGSTGEPKGVCLSLQSQLQVATSLHKKIAIKQPKHLCLLPLPVLLENIAGVFAPLLAAGEVHVMTLPELGFSGAKLNDASQLINAIDRVQPNTLILVPELLTCLVWFAKQGWTVPKSLQFIAVGGAVVSSELITVARSLGLPVYQGYGLSEASSVVSLNTPNDDDIECAGRVLNHLQSKQVDGQLFIKGPLFLGYLGQQPHDQTSWYATGDLVDQQDGRLTIKGRLKNQIITSFGRNISAEWPESLLLSNSEVQQAVVFGEGKAHLVALIYASVKMTDEVLAEHCRGINAQLPEYAQIKTFHRLAEPLTAERGLLTSNNRPKRQAIANYYHAQLTALYSEAIL</sequence>
<accession>A0A7V1GFB3</accession>
<evidence type="ECO:0000256" key="1">
    <source>
        <dbReference type="ARBA" id="ARBA00022598"/>
    </source>
</evidence>
<dbReference type="PANTHER" id="PTHR43767:SF8">
    <property type="entry name" value="LONG-CHAIN-FATTY-ACID--COA LIGASE"/>
    <property type="match status" value="1"/>
</dbReference>
<comment type="caution">
    <text evidence="3">The sequence shown here is derived from an EMBL/GenBank/DDBJ whole genome shotgun (WGS) entry which is preliminary data.</text>
</comment>
<dbReference type="RefSeq" id="WP_304183380.1">
    <property type="nucleotide sequence ID" value="NZ_DRGM01000156.1"/>
</dbReference>
<evidence type="ECO:0000259" key="2">
    <source>
        <dbReference type="Pfam" id="PF00501"/>
    </source>
</evidence>
<proteinExistence type="predicted"/>
<dbReference type="Proteomes" id="UP000886188">
    <property type="component" value="Unassembled WGS sequence"/>
</dbReference>
<keyword evidence="1 3" id="KW-0436">Ligase</keyword>
<dbReference type="Pfam" id="PF23562">
    <property type="entry name" value="AMP-binding_C_3"/>
    <property type="match status" value="1"/>
</dbReference>